<dbReference type="Gene3D" id="1.20.144.10">
    <property type="entry name" value="Phosphatidic acid phosphatase type 2/haloperoxidase"/>
    <property type="match status" value="1"/>
</dbReference>
<sequence length="195" mass="22608">MNLSELNVELFRVFNELSKQLVFLNPVMIFLAKYMEYFLILSIIIYWFTRKQQNRMMVISAIIAFVVAELLGDIIGKVYSNNQPFAELSNVNQLIGHEIDNSFPSDHALQYFAICIMFLLFKKNLRYFWLVLAFLVGISRIWVGVHYPGDILAGAILGTFSAVVSFWIVPHIRLTKKLLEIYERGETFILSKISK</sequence>
<reference evidence="3" key="2">
    <citation type="submission" date="2023-03" db="EMBL/GenBank/DDBJ databases">
        <authorList>
            <person name="Vazquez L."/>
            <person name="Rodriguez J."/>
            <person name="Mayo B."/>
            <person name="Florez A.B."/>
        </authorList>
    </citation>
    <scope>NUCLEOTIDE SEQUENCE</scope>
    <source>
        <strain evidence="3">5A3I</strain>
    </source>
</reference>
<evidence type="ECO:0000313" key="4">
    <source>
        <dbReference type="Proteomes" id="UP001174037"/>
    </source>
</evidence>
<feature type="transmembrane region" description="Helical" evidence="1">
    <location>
        <begin position="151"/>
        <end position="169"/>
    </location>
</feature>
<dbReference type="InterPro" id="IPR033879">
    <property type="entry name" value="UPP_Pase"/>
</dbReference>
<evidence type="ECO:0000256" key="1">
    <source>
        <dbReference type="SAM" id="Phobius"/>
    </source>
</evidence>
<dbReference type="Proteomes" id="UP001174037">
    <property type="component" value="Unassembled WGS sequence"/>
</dbReference>
<accession>A0AAW7ALF5</accession>
<feature type="transmembrane region" description="Helical" evidence="1">
    <location>
        <begin position="103"/>
        <end position="120"/>
    </location>
</feature>
<organism evidence="3 4">
    <name type="scientific">Staphylococcus equorum</name>
    <dbReference type="NCBI Taxonomy" id="246432"/>
    <lineage>
        <taxon>Bacteria</taxon>
        <taxon>Bacillati</taxon>
        <taxon>Bacillota</taxon>
        <taxon>Bacilli</taxon>
        <taxon>Bacillales</taxon>
        <taxon>Staphylococcaceae</taxon>
        <taxon>Staphylococcus</taxon>
    </lineage>
</organism>
<keyword evidence="1" id="KW-0472">Membrane</keyword>
<dbReference type="RefSeq" id="WP_285324133.1">
    <property type="nucleotide sequence ID" value="NZ_JARGCK010000009.1"/>
</dbReference>
<evidence type="ECO:0000313" key="3">
    <source>
        <dbReference type="EMBL" id="MDK9866502.1"/>
    </source>
</evidence>
<name>A0AAW7ALF5_9STAP</name>
<dbReference type="InterPro" id="IPR000326">
    <property type="entry name" value="PAP2/HPO"/>
</dbReference>
<dbReference type="AlphaFoldDB" id="A0AAW7ALF5"/>
<dbReference type="GO" id="GO:0050380">
    <property type="term" value="F:undecaprenyl-diphosphatase activity"/>
    <property type="evidence" value="ECO:0007669"/>
    <property type="project" value="InterPro"/>
</dbReference>
<dbReference type="EMBL" id="JARGCK010000009">
    <property type="protein sequence ID" value="MDK9866502.1"/>
    <property type="molecule type" value="Genomic_DNA"/>
</dbReference>
<keyword evidence="1" id="KW-1133">Transmembrane helix</keyword>
<dbReference type="InterPro" id="IPR036938">
    <property type="entry name" value="PAP2/HPO_sf"/>
</dbReference>
<proteinExistence type="predicted"/>
<evidence type="ECO:0000259" key="2">
    <source>
        <dbReference type="SMART" id="SM00014"/>
    </source>
</evidence>
<feature type="domain" description="Phosphatidic acid phosphatase type 2/haloperoxidase" evidence="2">
    <location>
        <begin position="58"/>
        <end position="166"/>
    </location>
</feature>
<comment type="caution">
    <text evidence="3">The sequence shown here is derived from an EMBL/GenBank/DDBJ whole genome shotgun (WGS) entry which is preliminary data.</text>
</comment>
<keyword evidence="1" id="KW-0812">Transmembrane</keyword>
<dbReference type="SMART" id="SM00014">
    <property type="entry name" value="acidPPc"/>
    <property type="match status" value="1"/>
</dbReference>
<gene>
    <name evidence="3" type="ORF">P1A27_11160</name>
</gene>
<reference evidence="3" key="1">
    <citation type="journal article" date="2023" name="Int. J. Mol. Sci.">
        <title>Antibiotic Resistance/Susceptibility Profiles of Staphylococcus equorum Strains from Cheese, and Genome Analysis for Antibiotic Resistance Genes.</title>
        <authorList>
            <person name="Vazquez L."/>
            <person name="Srednik M.E."/>
            <person name="Rodriguez J."/>
            <person name="Florez A.B."/>
            <person name="Mayo B."/>
        </authorList>
    </citation>
    <scope>NUCLEOTIDE SEQUENCE</scope>
    <source>
        <strain evidence="3">5A3I</strain>
    </source>
</reference>
<dbReference type="PANTHER" id="PTHR14969:SF58">
    <property type="entry name" value="UNDECAPRENYL-DIPHOSPHATASE BCRC"/>
    <property type="match status" value="1"/>
</dbReference>
<feature type="transmembrane region" description="Helical" evidence="1">
    <location>
        <begin position="56"/>
        <end position="75"/>
    </location>
</feature>
<dbReference type="GO" id="GO:0005886">
    <property type="term" value="C:plasma membrane"/>
    <property type="evidence" value="ECO:0007669"/>
    <property type="project" value="InterPro"/>
</dbReference>
<feature type="transmembrane region" description="Helical" evidence="1">
    <location>
        <begin position="127"/>
        <end position="145"/>
    </location>
</feature>
<dbReference type="Pfam" id="PF01569">
    <property type="entry name" value="PAP2"/>
    <property type="match status" value="1"/>
</dbReference>
<feature type="transmembrane region" description="Helical" evidence="1">
    <location>
        <begin position="27"/>
        <end position="49"/>
    </location>
</feature>
<dbReference type="PANTHER" id="PTHR14969">
    <property type="entry name" value="SPHINGOSINE-1-PHOSPHATE PHOSPHOHYDROLASE"/>
    <property type="match status" value="1"/>
</dbReference>
<protein>
    <submittedName>
        <fullName evidence="3">Undecaprenyl-diphosphatase</fullName>
    </submittedName>
</protein>
<dbReference type="SUPFAM" id="SSF48317">
    <property type="entry name" value="Acid phosphatase/Vanadium-dependent haloperoxidase"/>
    <property type="match status" value="1"/>
</dbReference>
<dbReference type="CDD" id="cd03385">
    <property type="entry name" value="PAP2_BcrC_like"/>
    <property type="match status" value="1"/>
</dbReference>